<feature type="repeat" description="ANK" evidence="2">
    <location>
        <begin position="860"/>
        <end position="889"/>
    </location>
</feature>
<dbReference type="Pfam" id="PF12796">
    <property type="entry name" value="Ank_2"/>
    <property type="match status" value="5"/>
</dbReference>
<dbReference type="Pfam" id="PF22939">
    <property type="entry name" value="WHD_GPIID"/>
    <property type="match status" value="1"/>
</dbReference>
<reference evidence="7" key="1">
    <citation type="journal article" date="2023" name="IMA Fungus">
        <title>Comparative genomic study of the Penicillium genus elucidates a diverse pangenome and 15 lateral gene transfer events.</title>
        <authorList>
            <person name="Petersen C."/>
            <person name="Sorensen T."/>
            <person name="Nielsen M.R."/>
            <person name="Sondergaard T.E."/>
            <person name="Sorensen J.L."/>
            <person name="Fitzpatrick D.A."/>
            <person name="Frisvad J.C."/>
            <person name="Nielsen K.L."/>
        </authorList>
    </citation>
    <scope>NUCLEOTIDE SEQUENCE</scope>
    <source>
        <strain evidence="7">IBT 12815</strain>
    </source>
</reference>
<reference evidence="7" key="2">
    <citation type="submission" date="2023-01" db="EMBL/GenBank/DDBJ databases">
        <authorList>
            <person name="Petersen C."/>
        </authorList>
    </citation>
    <scope>NUCLEOTIDE SEQUENCE</scope>
    <source>
        <strain evidence="7">IBT 12815</strain>
    </source>
</reference>
<comment type="caution">
    <text evidence="7">The sequence shown here is derived from an EMBL/GenBank/DDBJ whole genome shotgun (WGS) entry which is preliminary data.</text>
</comment>
<feature type="repeat" description="ANK" evidence="2">
    <location>
        <begin position="993"/>
        <end position="1022"/>
    </location>
</feature>
<accession>A0AAD6DSP2</accession>
<keyword evidence="8" id="KW-1185">Reference proteome</keyword>
<keyword evidence="2" id="KW-0040">ANK repeat</keyword>
<dbReference type="Pfam" id="PF24883">
    <property type="entry name" value="NPHP3_N"/>
    <property type="match status" value="1"/>
</dbReference>
<feature type="domain" description="Nephrocystin 3-like N-terminal" evidence="6">
    <location>
        <begin position="199"/>
        <end position="362"/>
    </location>
</feature>
<feature type="repeat" description="ANK" evidence="2">
    <location>
        <begin position="1225"/>
        <end position="1254"/>
    </location>
</feature>
<keyword evidence="1" id="KW-0677">Repeat</keyword>
<feature type="repeat" description="ANK" evidence="2">
    <location>
        <begin position="1123"/>
        <end position="1155"/>
    </location>
</feature>
<dbReference type="InterPro" id="IPR027417">
    <property type="entry name" value="P-loop_NTPase"/>
</dbReference>
<evidence type="ECO:0000256" key="1">
    <source>
        <dbReference type="ARBA" id="ARBA00022737"/>
    </source>
</evidence>
<feature type="domain" description="Azaphilone pigments biosynthesis cluster protein L N-terminal" evidence="4">
    <location>
        <begin position="2"/>
        <end position="167"/>
    </location>
</feature>
<dbReference type="InterPro" id="IPR002110">
    <property type="entry name" value="Ankyrin_rpt"/>
</dbReference>
<dbReference type="SMART" id="SM00248">
    <property type="entry name" value="ANK"/>
    <property type="match status" value="19"/>
</dbReference>
<proteinExistence type="predicted"/>
<protein>
    <submittedName>
        <fullName evidence="7">Uncharacterized protein</fullName>
    </submittedName>
</protein>
<dbReference type="PANTHER" id="PTHR24116:SF0">
    <property type="entry name" value="KINASE D-INTERACTING SUBSTRATE OF 220 KDA"/>
    <property type="match status" value="1"/>
</dbReference>
<evidence type="ECO:0000259" key="5">
    <source>
        <dbReference type="Pfam" id="PF22939"/>
    </source>
</evidence>
<dbReference type="Proteomes" id="UP001213799">
    <property type="component" value="Unassembled WGS sequence"/>
</dbReference>
<dbReference type="Gene3D" id="3.40.50.300">
    <property type="entry name" value="P-loop containing nucleotide triphosphate hydrolases"/>
    <property type="match status" value="1"/>
</dbReference>
<gene>
    <name evidence="7" type="ORF">N7537_009408</name>
</gene>
<feature type="coiled-coil region" evidence="3">
    <location>
        <begin position="46"/>
        <end position="80"/>
    </location>
</feature>
<feature type="repeat" description="ANK" evidence="2">
    <location>
        <begin position="761"/>
        <end position="790"/>
    </location>
</feature>
<dbReference type="InterPro" id="IPR036770">
    <property type="entry name" value="Ankyrin_rpt-contain_sf"/>
</dbReference>
<feature type="repeat" description="ANK" evidence="2">
    <location>
        <begin position="957"/>
        <end position="989"/>
    </location>
</feature>
<dbReference type="GeneID" id="81590704"/>
<feature type="repeat" description="ANK" evidence="2">
    <location>
        <begin position="890"/>
        <end position="922"/>
    </location>
</feature>
<organism evidence="7 8">
    <name type="scientific">Penicillium hordei</name>
    <dbReference type="NCBI Taxonomy" id="40994"/>
    <lineage>
        <taxon>Eukaryota</taxon>
        <taxon>Fungi</taxon>
        <taxon>Dikarya</taxon>
        <taxon>Ascomycota</taxon>
        <taxon>Pezizomycotina</taxon>
        <taxon>Eurotiomycetes</taxon>
        <taxon>Eurotiomycetidae</taxon>
        <taxon>Eurotiales</taxon>
        <taxon>Aspergillaceae</taxon>
        <taxon>Penicillium</taxon>
    </lineage>
</organism>
<feature type="repeat" description="ANK" evidence="2">
    <location>
        <begin position="1156"/>
        <end position="1188"/>
    </location>
</feature>
<dbReference type="InterPro" id="IPR054471">
    <property type="entry name" value="GPIID_WHD"/>
</dbReference>
<feature type="domain" description="GPI inositol-deacylase winged helix" evidence="5">
    <location>
        <begin position="460"/>
        <end position="565"/>
    </location>
</feature>
<evidence type="ECO:0000256" key="3">
    <source>
        <dbReference type="SAM" id="Coils"/>
    </source>
</evidence>
<evidence type="ECO:0000313" key="7">
    <source>
        <dbReference type="EMBL" id="KAJ5592504.1"/>
    </source>
</evidence>
<feature type="repeat" description="ANK" evidence="2">
    <location>
        <begin position="1090"/>
        <end position="1122"/>
    </location>
</feature>
<evidence type="ECO:0000313" key="8">
    <source>
        <dbReference type="Proteomes" id="UP001213799"/>
    </source>
</evidence>
<dbReference type="RefSeq" id="XP_056749130.1">
    <property type="nucleotide sequence ID" value="XM_056900462.1"/>
</dbReference>
<feature type="repeat" description="ANK" evidence="2">
    <location>
        <begin position="927"/>
        <end position="956"/>
    </location>
</feature>
<dbReference type="InterPro" id="IPR056884">
    <property type="entry name" value="NPHP3-like_N"/>
</dbReference>
<feature type="repeat" description="ANK" evidence="2">
    <location>
        <begin position="1026"/>
        <end position="1055"/>
    </location>
</feature>
<dbReference type="InterPro" id="IPR052771">
    <property type="entry name" value="Neurotrophin_sig_adaptor"/>
</dbReference>
<dbReference type="EMBL" id="JAQJAE010000005">
    <property type="protein sequence ID" value="KAJ5592504.1"/>
    <property type="molecule type" value="Genomic_DNA"/>
</dbReference>
<dbReference type="GO" id="GO:0019887">
    <property type="term" value="F:protein kinase regulator activity"/>
    <property type="evidence" value="ECO:0007669"/>
    <property type="project" value="TreeGrafter"/>
</dbReference>
<evidence type="ECO:0000259" key="4">
    <source>
        <dbReference type="Pfam" id="PF17111"/>
    </source>
</evidence>
<feature type="repeat" description="ANK" evidence="2">
    <location>
        <begin position="1189"/>
        <end position="1221"/>
    </location>
</feature>
<dbReference type="Gene3D" id="1.25.40.20">
    <property type="entry name" value="Ankyrin repeat-containing domain"/>
    <property type="match status" value="2"/>
</dbReference>
<dbReference type="SUPFAM" id="SSF48403">
    <property type="entry name" value="Ankyrin repeat"/>
    <property type="match status" value="2"/>
</dbReference>
<evidence type="ECO:0000259" key="6">
    <source>
        <dbReference type="Pfam" id="PF24883"/>
    </source>
</evidence>
<dbReference type="Pfam" id="PF17111">
    <property type="entry name" value="PigL_N"/>
    <property type="match status" value="1"/>
</dbReference>
<keyword evidence="3" id="KW-0175">Coiled coil</keyword>
<feature type="repeat" description="ANK" evidence="2">
    <location>
        <begin position="827"/>
        <end position="856"/>
    </location>
</feature>
<dbReference type="PANTHER" id="PTHR24116">
    <property type="entry name" value="KINASE D-INTERACTING SUBSTRATE OF 220 KDA"/>
    <property type="match status" value="1"/>
</dbReference>
<dbReference type="PROSITE" id="PS50088">
    <property type="entry name" value="ANK_REPEAT"/>
    <property type="match status" value="17"/>
</dbReference>
<name>A0AAD6DSP2_9EURO</name>
<sequence>MADPLSIASGVAGLLSLGIQVTKSLVDFYSAYKDQTPTLAKTMLNLKNLLSILQSLDDALQNDQRQRNALLQEIDKVAVECRGVIEELRDECQKFQKDTTLSLKGRIQVAGRRVTYPFRTSTLQNLEEIIGEIRGNLSLALNVLQLRNQAGLEDEISGLKILVERTSAIQISTEIRRWLKAPDATIDHDSACEKRHTSTGLWLVNGHKFQNWMIEPNSFLWINGFAGCGKSVLCSTAIEHVFRERQHQPRVGIGFFYFSFNDESKKDCSGMLRALLIQLSAQLEEGEKDLQELYGLYKPGVPPVKVLLTSLEQTICKFSVTYILLDALDESPRGNKREYVLDAIEKIRQWDLPNLHLLVTSRNEIDIRDALETSFCQDIPMRNPETDTDIQNFISYQLSNDPKLQKWESRHEEIQEKLTNKAHGVFRYVECQLLALKRVRIRNQLDKCLRSLPRDLDETYERMLCSIDEEDIEEARLVLTLLCVSNRPLTVRQLTGALAIDIKASEWQLDREGRSFSQDDLLDICLGLIELAVIEDEDSGEMTTIARIAHFSVQEYLESDRIFQQGAAKFTIRKEQAHTEMAQVCLVYLLDPTLSNGELDEAKLETFPFAHFAAQYWFFFYNNSGKGKSDIESLILRLFKDQRESFLTWVRLHDVASMQDHGINFTLDTEDIPSPLYYAVLLGFEHILSVLMASLGEETKINAAINNQVGLFGNALQAASSGFTTVTLENQCYEKMVHEKMVQTLLYHGADVNIQGGVFGTALQAASYDGHKKVAQILLDHSAEINAQGGEYNNALQAAAQGGHQKVVQTLLDHGADVNIQGGYFGTALQAAVQGGHEKVVQTLLDHSADVNIQGGYFGTALQAAVQGGFEKVVQTLLGHGADTNSLGGTNDTALQAASFRGDDNLVQTLLDYGADVNAPGGQIYGTALQAASFGGYEKVVQTLLDHGADVNAPGGENNTAIQAAAEGGHEKVVHTLLDYGADVNIQGGFFGTALQAASFGGHSHLVQTLLDRGEDVNIQGGYFGTALQAAVQGGHEKVVQTLLDHGADVNAPGNQIYGTALQAASFGGYKKVVQTLLDHGADVNAPGGANGTALQAASSGGYENLVQTLLDHGANVNAPGSTDGTALQIASLRGHDNLVQTLLDHGADVNAPGVTNGTALQAASLRGHKKVVQTLLDHSADINIQGGLFDTALQAAAQGGYKKVVQTLLDHGADVNIQGGFFGTALQAASREGHEKVVQILLDHSAEVNTQWGEYNNALQVAAQGGYKKVVQILLDHGADVNAPGGTNGTALQAASREGHEKVVQILLENGAEPEPII</sequence>
<dbReference type="Pfam" id="PF13637">
    <property type="entry name" value="Ank_4"/>
    <property type="match status" value="2"/>
</dbReference>
<feature type="repeat" description="ANK" evidence="2">
    <location>
        <begin position="791"/>
        <end position="823"/>
    </location>
</feature>
<dbReference type="SUPFAM" id="SSF52540">
    <property type="entry name" value="P-loop containing nucleoside triphosphate hydrolases"/>
    <property type="match status" value="1"/>
</dbReference>
<dbReference type="PRINTS" id="PR01415">
    <property type="entry name" value="ANKYRIN"/>
</dbReference>
<evidence type="ECO:0000256" key="2">
    <source>
        <dbReference type="PROSITE-ProRule" id="PRU00023"/>
    </source>
</evidence>
<feature type="repeat" description="ANK" evidence="2">
    <location>
        <begin position="1060"/>
        <end position="1089"/>
    </location>
</feature>
<dbReference type="GO" id="GO:0030165">
    <property type="term" value="F:PDZ domain binding"/>
    <property type="evidence" value="ECO:0007669"/>
    <property type="project" value="TreeGrafter"/>
</dbReference>
<feature type="repeat" description="ANK" evidence="2">
    <location>
        <begin position="1288"/>
        <end position="1314"/>
    </location>
</feature>
<dbReference type="PROSITE" id="PS50297">
    <property type="entry name" value="ANK_REP_REGION"/>
    <property type="match status" value="14"/>
</dbReference>
<dbReference type="InterPro" id="IPR031348">
    <property type="entry name" value="PigL_N"/>
</dbReference>
<feature type="repeat" description="ANK" evidence="2">
    <location>
        <begin position="1255"/>
        <end position="1287"/>
    </location>
</feature>